<comment type="subcellular location">
    <subcellularLocation>
        <location evidence="1">Cell membrane</location>
        <topology evidence="1">Multi-pass membrane protein</topology>
    </subcellularLocation>
</comment>
<protein>
    <submittedName>
        <fullName evidence="10">Putative ABC transport system permease protein</fullName>
    </submittedName>
</protein>
<gene>
    <name evidence="10" type="ORF">SAMN05443665_1008189</name>
</gene>
<feature type="transmembrane region" description="Helical" evidence="7">
    <location>
        <begin position="358"/>
        <end position="376"/>
    </location>
</feature>
<dbReference type="RefSeq" id="WP_245868375.1">
    <property type="nucleotide sequence ID" value="NZ_FZOR01000008.1"/>
</dbReference>
<evidence type="ECO:0000256" key="4">
    <source>
        <dbReference type="ARBA" id="ARBA00022989"/>
    </source>
</evidence>
<evidence type="ECO:0000256" key="5">
    <source>
        <dbReference type="ARBA" id="ARBA00023136"/>
    </source>
</evidence>
<keyword evidence="11" id="KW-1185">Reference proteome</keyword>
<feature type="domain" description="ABC3 transporter permease C-terminal" evidence="8">
    <location>
        <begin position="267"/>
        <end position="384"/>
    </location>
</feature>
<keyword evidence="5 7" id="KW-0472">Membrane</keyword>
<evidence type="ECO:0000256" key="7">
    <source>
        <dbReference type="SAM" id="Phobius"/>
    </source>
</evidence>
<sequence length="834" mass="86598">MMGRVTLRNLAAHKIRLVLTAVAVILGVAFVAGTLIFTDSMNKQFDDLFSRIGTNVAVDVRAKKVVGGDTDGVAAQPVPASVLKALEGVEGVKDPQGNVNGYAAVVGKDGKIVGTPQNGPPQLGVNWTGGDGTYDLSAGRAPRGPHEVIIDAATAKKGKLAVGDTTRVLTAGPPARMKVVGLIDTGNLMGATVTAFDTPTAQKLMLKPGYFSDVQMGSSGPSQAELRDRVAKVLPQNLEAVTGEQLREESKSDVAQMMGFFRTFLLVFALISIFVGAFIIFNTFSMLVAQRTRELALLRAVGAARGQVTRAVIGEAVAVGVVGSTLGLAAGAGLASLLQSQMGDAGQGGLTFTVTPVIWSYAVGIVVTVVSAYFPARRAAKIPPVAAMRDDVALPQRSLRIRVALGSLLTLAGAGLIAVGLAGGGGTPIALVGVGALAVFVGITMLAPVISVPVLRVLGAPAARLMGSPGRLARQNALRNPRRTAATAAALMIGLGLITTVNVLGATMRASIDEQVDAQFGADYLVQSQGPGGVNAEARRKIEQTPGVVAVTPTYDARAQIEGKDVYYMAGDLAGVAKAARLKMVSGTASGGPSSIMVDEDTAKDRGWKVGTAVPMRFADGATERLTLTGVYTKSNLIGPRVVAEQAHLRHTARPTVSVMVVDAERTDAATMAALDRAVQAYPNLEVSDQAELKDNARKQIDGLVTGLTILLVMSVIIAAVGVINTLALSVIERTREIGLLRAIGISRRQLRRMIRLESIMIAVFGALLGMAIGVAFGAAAQRALIDQGLEVLAVPYATLGVYLVVAALIGVLAALWPAWRAGRMDVLKAISTE</sequence>
<evidence type="ECO:0000256" key="1">
    <source>
        <dbReference type="ARBA" id="ARBA00004651"/>
    </source>
</evidence>
<evidence type="ECO:0000259" key="8">
    <source>
        <dbReference type="Pfam" id="PF02687"/>
    </source>
</evidence>
<dbReference type="Pfam" id="PF12704">
    <property type="entry name" value="MacB_PCD"/>
    <property type="match status" value="2"/>
</dbReference>
<keyword evidence="4 7" id="KW-1133">Transmembrane helix</keyword>
<evidence type="ECO:0000259" key="9">
    <source>
        <dbReference type="Pfam" id="PF12704"/>
    </source>
</evidence>
<evidence type="ECO:0000256" key="2">
    <source>
        <dbReference type="ARBA" id="ARBA00022475"/>
    </source>
</evidence>
<dbReference type="Pfam" id="PF02687">
    <property type="entry name" value="FtsX"/>
    <property type="match status" value="2"/>
</dbReference>
<keyword evidence="2" id="KW-1003">Cell membrane</keyword>
<feature type="transmembrane region" description="Helical" evidence="7">
    <location>
        <begin position="403"/>
        <end position="423"/>
    </location>
</feature>
<feature type="domain" description="MacB-like periplasmic core" evidence="9">
    <location>
        <begin position="484"/>
        <end position="676"/>
    </location>
</feature>
<feature type="transmembrane region" description="Helical" evidence="7">
    <location>
        <begin position="429"/>
        <end position="458"/>
    </location>
</feature>
<dbReference type="EMBL" id="FZOR01000008">
    <property type="protein sequence ID" value="SNS74557.1"/>
    <property type="molecule type" value="Genomic_DNA"/>
</dbReference>
<accession>A0A239GZJ2</accession>
<dbReference type="PANTHER" id="PTHR30572">
    <property type="entry name" value="MEMBRANE COMPONENT OF TRANSPORTER-RELATED"/>
    <property type="match status" value="1"/>
</dbReference>
<dbReference type="GO" id="GO:0022857">
    <property type="term" value="F:transmembrane transporter activity"/>
    <property type="evidence" value="ECO:0007669"/>
    <property type="project" value="TreeGrafter"/>
</dbReference>
<evidence type="ECO:0000256" key="3">
    <source>
        <dbReference type="ARBA" id="ARBA00022692"/>
    </source>
</evidence>
<dbReference type="PANTHER" id="PTHR30572:SF4">
    <property type="entry name" value="ABC TRANSPORTER PERMEASE YTRF"/>
    <property type="match status" value="1"/>
</dbReference>
<dbReference type="Proteomes" id="UP000198318">
    <property type="component" value="Unassembled WGS sequence"/>
</dbReference>
<feature type="transmembrane region" description="Helical" evidence="7">
    <location>
        <begin position="264"/>
        <end position="289"/>
    </location>
</feature>
<feature type="transmembrane region" description="Helical" evidence="7">
    <location>
        <begin position="316"/>
        <end position="338"/>
    </location>
</feature>
<dbReference type="InterPro" id="IPR025857">
    <property type="entry name" value="MacB_PCD"/>
</dbReference>
<feature type="transmembrane region" description="Helical" evidence="7">
    <location>
        <begin position="800"/>
        <end position="820"/>
    </location>
</feature>
<dbReference type="InterPro" id="IPR050250">
    <property type="entry name" value="Macrolide_Exporter_MacB"/>
</dbReference>
<organism evidence="10 11">
    <name type="scientific">Actinomadura meyerae</name>
    <dbReference type="NCBI Taxonomy" id="240840"/>
    <lineage>
        <taxon>Bacteria</taxon>
        <taxon>Bacillati</taxon>
        <taxon>Actinomycetota</taxon>
        <taxon>Actinomycetes</taxon>
        <taxon>Streptosporangiales</taxon>
        <taxon>Thermomonosporaceae</taxon>
        <taxon>Actinomadura</taxon>
    </lineage>
</organism>
<proteinExistence type="inferred from homology"/>
<feature type="transmembrane region" description="Helical" evidence="7">
    <location>
        <begin position="757"/>
        <end position="780"/>
    </location>
</feature>
<dbReference type="GO" id="GO:0005886">
    <property type="term" value="C:plasma membrane"/>
    <property type="evidence" value="ECO:0007669"/>
    <property type="project" value="UniProtKB-SubCell"/>
</dbReference>
<evidence type="ECO:0000256" key="6">
    <source>
        <dbReference type="ARBA" id="ARBA00038076"/>
    </source>
</evidence>
<comment type="similarity">
    <text evidence="6">Belongs to the ABC-4 integral membrane protein family.</text>
</comment>
<feature type="transmembrane region" description="Helical" evidence="7">
    <location>
        <begin position="484"/>
        <end position="505"/>
    </location>
</feature>
<dbReference type="AlphaFoldDB" id="A0A239GZJ2"/>
<feature type="transmembrane region" description="Helical" evidence="7">
    <location>
        <begin position="704"/>
        <end position="732"/>
    </location>
</feature>
<feature type="domain" description="MacB-like periplasmic core" evidence="9">
    <location>
        <begin position="18"/>
        <end position="204"/>
    </location>
</feature>
<reference evidence="10 11" key="1">
    <citation type="submission" date="2017-06" db="EMBL/GenBank/DDBJ databases">
        <authorList>
            <person name="Kim H.J."/>
            <person name="Triplett B.A."/>
        </authorList>
    </citation>
    <scope>NUCLEOTIDE SEQUENCE [LARGE SCALE GENOMIC DNA]</scope>
    <source>
        <strain evidence="10 11">DSM 44715</strain>
    </source>
</reference>
<evidence type="ECO:0000313" key="10">
    <source>
        <dbReference type="EMBL" id="SNS74557.1"/>
    </source>
</evidence>
<feature type="domain" description="ABC3 transporter permease C-terminal" evidence="8">
    <location>
        <begin position="710"/>
        <end position="826"/>
    </location>
</feature>
<evidence type="ECO:0000313" key="11">
    <source>
        <dbReference type="Proteomes" id="UP000198318"/>
    </source>
</evidence>
<keyword evidence="3 7" id="KW-0812">Transmembrane</keyword>
<dbReference type="InterPro" id="IPR003838">
    <property type="entry name" value="ABC3_permease_C"/>
</dbReference>
<name>A0A239GZJ2_9ACTN</name>